<proteinExistence type="predicted"/>
<sequence length="460" mass="51083">MKVKKYISDDNALSSGVLFYLPKTEVWIDFKYSIYEDVVWNVDSEGKKKTKKSTTYKAQIDAPITLSSKVVADYNNSFVIDINSTESGLKETELTIELSNSGYLTGINTKSTDKTSEIITSTVQALGNLAKIAAISGGVVLESQKVREVPVSRRVNLDSLLTSCSNNSTCNFTVDVTSLTVELRSCVSIANADECRVENKMFPKVSADFILDEDASVVKKHLIKKNLILKDNVTTLDGIPYRLARNVTAQVLIDNQMAGNISIPILQLGDIAYIPIRSKMFESNSQQLTFDANTGALKKLERKSDAQATQGLEAINKGTSELVTILETMQTYEKVREKAILAANKDAITAEKDMIDAVGALELEPISIELGILKKQKEVADAQEELAKLEEIKDVDSYAFKLQQIKNSYNFKKAENELFTEQEKADKTQSEEDKLKSELEVLKVKLQIAETKEKLEKAEE</sequence>
<comment type="caution">
    <text evidence="2">The sequence shown here is derived from an EMBL/GenBank/DDBJ whole genome shotgun (WGS) entry which is preliminary data.</text>
</comment>
<reference evidence="3" key="1">
    <citation type="journal article" date="2019" name="Int. J. Syst. Evol. Microbiol.">
        <title>The Global Catalogue of Microorganisms (GCM) 10K type strain sequencing project: providing services to taxonomists for standard genome sequencing and annotation.</title>
        <authorList>
            <consortium name="The Broad Institute Genomics Platform"/>
            <consortium name="The Broad Institute Genome Sequencing Center for Infectious Disease"/>
            <person name="Wu L."/>
            <person name="Ma J."/>
        </authorList>
    </citation>
    <scope>NUCLEOTIDE SEQUENCE [LARGE SCALE GENOMIC DNA]</scope>
    <source>
        <strain evidence="3">CECT 8570</strain>
    </source>
</reference>
<protein>
    <submittedName>
        <fullName evidence="2">Uncharacterized protein</fullName>
    </submittedName>
</protein>
<keyword evidence="1" id="KW-0175">Coiled coil</keyword>
<evidence type="ECO:0000313" key="2">
    <source>
        <dbReference type="EMBL" id="MFC4364033.1"/>
    </source>
</evidence>
<gene>
    <name evidence="2" type="ORF">ACFOX3_17070</name>
</gene>
<name>A0ABV8V809_9GAMM</name>
<keyword evidence="3" id="KW-1185">Reference proteome</keyword>
<dbReference type="EMBL" id="JBHSCX010000021">
    <property type="protein sequence ID" value="MFC4364033.1"/>
    <property type="molecule type" value="Genomic_DNA"/>
</dbReference>
<dbReference type="RefSeq" id="WP_290262879.1">
    <property type="nucleotide sequence ID" value="NZ_JAUFQG010000004.1"/>
</dbReference>
<accession>A0ABV8V809</accession>
<evidence type="ECO:0000313" key="3">
    <source>
        <dbReference type="Proteomes" id="UP001595840"/>
    </source>
</evidence>
<evidence type="ECO:0000256" key="1">
    <source>
        <dbReference type="SAM" id="Coils"/>
    </source>
</evidence>
<organism evidence="2 3">
    <name type="scientific">Simiduia curdlanivorans</name>
    <dbReference type="NCBI Taxonomy" id="1492769"/>
    <lineage>
        <taxon>Bacteria</taxon>
        <taxon>Pseudomonadati</taxon>
        <taxon>Pseudomonadota</taxon>
        <taxon>Gammaproteobacteria</taxon>
        <taxon>Cellvibrionales</taxon>
        <taxon>Cellvibrionaceae</taxon>
        <taxon>Simiduia</taxon>
    </lineage>
</organism>
<dbReference type="Proteomes" id="UP001595840">
    <property type="component" value="Unassembled WGS sequence"/>
</dbReference>
<feature type="coiled-coil region" evidence="1">
    <location>
        <begin position="372"/>
        <end position="452"/>
    </location>
</feature>